<dbReference type="OrthoDB" id="5043919at2759"/>
<keyword evidence="3" id="KW-1185">Reference proteome</keyword>
<sequence length="554" mass="61821">MRGLDQSFREISSAPLSLEELRSWQKAVASIRNSYPCLDHPAEMQAAYDKFLKQDHQMSSYTTIVKDLDRIEDGTITQSRRDLARNGYIAETDINTYLELLQSSNTDGVRVEPITPLAELDSVISSISYEKTSIIPVRTERGWAFTAKYPNRVHWHDSNQSSSETDPSSLQTPPIPDTKCTGLAMLLGIRLVIKKLPHVSGEALDNGLPHFRDRLLVELACGQLDPDESVVSAARRYAMDLVDNEQAVDSEYFNDALGERFEPGVGVYHYSSNTEAFTGASSGGDGDAMPPSADTPGGSLGATSAPNTLLSQSSTRRRRRLPRTQDPPARNDTKDILEILSSAVAMARFAGASHKTEMLALCNVMEVAPHSSDFHSRYWRASLYHKIMLKTSSGYEISQSHVQEYKNCTEAIRGSQVQESEVEAIKEESRLWMMLCDLCASRRIHSYTLLCAIPKNRVFSIPTLTGLSNRLNDANDPLPDLLRDAEALCLAIVSGNLPVYMLCIETYHMKRWETFCENSFRAYTSLEQGPKVRTTTTPPSLVFPTSKRRKPNHE</sequence>
<feature type="region of interest" description="Disordered" evidence="1">
    <location>
        <begin position="278"/>
        <end position="334"/>
    </location>
</feature>
<dbReference type="EMBL" id="JAADYS010001977">
    <property type="protein sequence ID" value="KAF4460287.1"/>
    <property type="molecule type" value="Genomic_DNA"/>
</dbReference>
<protein>
    <submittedName>
        <fullName evidence="2">Uncharacterized protein</fullName>
    </submittedName>
</protein>
<feature type="region of interest" description="Disordered" evidence="1">
    <location>
        <begin position="531"/>
        <end position="554"/>
    </location>
</feature>
<comment type="caution">
    <text evidence="2">The sequence shown here is derived from an EMBL/GenBank/DDBJ whole genome shotgun (WGS) entry which is preliminary data.</text>
</comment>
<dbReference type="AlphaFoldDB" id="A0A8H4L273"/>
<evidence type="ECO:0000256" key="1">
    <source>
        <dbReference type="SAM" id="MobiDB-lite"/>
    </source>
</evidence>
<feature type="compositionally biased region" description="Polar residues" evidence="1">
    <location>
        <begin position="158"/>
        <end position="172"/>
    </location>
</feature>
<organism evidence="2 3">
    <name type="scientific">Fusarium albosuccineum</name>
    <dbReference type="NCBI Taxonomy" id="1237068"/>
    <lineage>
        <taxon>Eukaryota</taxon>
        <taxon>Fungi</taxon>
        <taxon>Dikarya</taxon>
        <taxon>Ascomycota</taxon>
        <taxon>Pezizomycotina</taxon>
        <taxon>Sordariomycetes</taxon>
        <taxon>Hypocreomycetidae</taxon>
        <taxon>Hypocreales</taxon>
        <taxon>Nectriaceae</taxon>
        <taxon>Fusarium</taxon>
        <taxon>Fusarium decemcellulare species complex</taxon>
    </lineage>
</organism>
<dbReference type="Proteomes" id="UP000554235">
    <property type="component" value="Unassembled WGS sequence"/>
</dbReference>
<gene>
    <name evidence="2" type="ORF">FALBO_12938</name>
</gene>
<accession>A0A8H4L273</accession>
<reference evidence="2 3" key="1">
    <citation type="submission" date="2020-01" db="EMBL/GenBank/DDBJ databases">
        <title>Identification and distribution of gene clusters putatively required for synthesis of sphingolipid metabolism inhibitors in phylogenetically diverse species of the filamentous fungus Fusarium.</title>
        <authorList>
            <person name="Kim H.-S."/>
            <person name="Busman M."/>
            <person name="Brown D.W."/>
            <person name="Divon H."/>
            <person name="Uhlig S."/>
            <person name="Proctor R.H."/>
        </authorList>
    </citation>
    <scope>NUCLEOTIDE SEQUENCE [LARGE SCALE GENOMIC DNA]</scope>
    <source>
        <strain evidence="2 3">NRRL 20459</strain>
    </source>
</reference>
<evidence type="ECO:0000313" key="2">
    <source>
        <dbReference type="EMBL" id="KAF4460287.1"/>
    </source>
</evidence>
<feature type="region of interest" description="Disordered" evidence="1">
    <location>
        <begin position="156"/>
        <end position="175"/>
    </location>
</feature>
<proteinExistence type="predicted"/>
<evidence type="ECO:0000313" key="3">
    <source>
        <dbReference type="Proteomes" id="UP000554235"/>
    </source>
</evidence>
<name>A0A8H4L273_9HYPO</name>